<evidence type="ECO:0000256" key="5">
    <source>
        <dbReference type="ARBA" id="ARBA00022523"/>
    </source>
</evidence>
<evidence type="ECO:0000256" key="1">
    <source>
        <dbReference type="ARBA" id="ARBA00003629"/>
    </source>
</evidence>
<keyword evidence="10 11" id="KW-0464">Manganese</keyword>
<evidence type="ECO:0000313" key="15">
    <source>
        <dbReference type="EnsemblPlants" id="OB09G26860.1"/>
    </source>
</evidence>
<evidence type="ECO:0000259" key="14">
    <source>
        <dbReference type="SMART" id="SM00835"/>
    </source>
</evidence>
<dbReference type="Gramene" id="OB09G26860.1">
    <property type="protein sequence ID" value="OB09G26860.1"/>
    <property type="gene ID" value="OB09G26860"/>
</dbReference>
<evidence type="ECO:0000256" key="8">
    <source>
        <dbReference type="ARBA" id="ARBA00022729"/>
    </source>
</evidence>
<dbReference type="OMA" id="IFDQAPK"/>
<dbReference type="HOGENOM" id="CLU_015790_0_3_1"/>
<evidence type="ECO:0000256" key="2">
    <source>
        <dbReference type="ARBA" id="ARBA00004271"/>
    </source>
</evidence>
<feature type="binding site" evidence="12">
    <location>
        <position position="152"/>
    </location>
    <ligand>
        <name>Mn(2+)</name>
        <dbReference type="ChEBI" id="CHEBI:29035"/>
    </ligand>
</feature>
<evidence type="ECO:0000256" key="3">
    <source>
        <dbReference type="ARBA" id="ARBA00007456"/>
    </source>
</evidence>
<dbReference type="GO" id="GO:0030145">
    <property type="term" value="F:manganese ion binding"/>
    <property type="evidence" value="ECO:0007669"/>
    <property type="project" value="UniProtKB-UniRule"/>
</dbReference>
<dbReference type="eggNOG" id="ENOG502QYH0">
    <property type="taxonomic scope" value="Eukaryota"/>
</dbReference>
<evidence type="ECO:0000256" key="7">
    <source>
        <dbReference type="ARBA" id="ARBA00022723"/>
    </source>
</evidence>
<name>J3N0A7_ORYBR</name>
<feature type="binding site" evidence="11">
    <location>
        <position position="103"/>
    </location>
    <ligand>
        <name>oxalate</name>
        <dbReference type="ChEBI" id="CHEBI:30623"/>
    </ligand>
</feature>
<dbReference type="EnsemblPlants" id="OB09G26860.1">
    <property type="protein sequence ID" value="OB09G26860.1"/>
    <property type="gene ID" value="OB09G26860"/>
</dbReference>
<feature type="binding site" evidence="12">
    <location>
        <position position="106"/>
    </location>
    <ligand>
        <name>Mn(2+)</name>
        <dbReference type="ChEBI" id="CHEBI:29035"/>
    </ligand>
</feature>
<dbReference type="InterPro" id="IPR001929">
    <property type="entry name" value="Germin"/>
</dbReference>
<dbReference type="KEGG" id="obr:102707240"/>
<dbReference type="GO" id="GO:0048046">
    <property type="term" value="C:apoplast"/>
    <property type="evidence" value="ECO:0007669"/>
    <property type="project" value="UniProtKB-SubCell"/>
</dbReference>
<keyword evidence="5 13" id="KW-0052">Apoplast</keyword>
<dbReference type="GeneID" id="102707240"/>
<sequence length="217" mass="22900">MAFHHSSMLLLALLALAAPLALVMAGDPDILTDYVIPANSNADNITGDFFTFTGFRNATSMNMSMPMPNANFTVIKASLKEFPALNGQSVSYAMLMYPPGTVNPTHTHPRSAELLLVVNGALSVGFVDTANKLYTQDLATGDMFVFPKGLVHFQFNSGNQPAMALSAFGSAAAGLVSVPVTVFGSNIDDTVLAKSFKTDVPTIQKLKAGLTPPANKS</sequence>
<organism evidence="15">
    <name type="scientific">Oryza brachyantha</name>
    <name type="common">malo sina</name>
    <dbReference type="NCBI Taxonomy" id="4533"/>
    <lineage>
        <taxon>Eukaryota</taxon>
        <taxon>Viridiplantae</taxon>
        <taxon>Streptophyta</taxon>
        <taxon>Embryophyta</taxon>
        <taxon>Tracheophyta</taxon>
        <taxon>Spermatophyta</taxon>
        <taxon>Magnoliopsida</taxon>
        <taxon>Liliopsida</taxon>
        <taxon>Poales</taxon>
        <taxon>Poaceae</taxon>
        <taxon>BOP clade</taxon>
        <taxon>Oryzoideae</taxon>
        <taxon>Oryzeae</taxon>
        <taxon>Oryzinae</taxon>
        <taxon>Oryza</taxon>
    </lineage>
</organism>
<comment type="similarity">
    <text evidence="3 13">Belongs to the germin family.</text>
</comment>
<dbReference type="SMART" id="SM00835">
    <property type="entry name" value="Cupin_1"/>
    <property type="match status" value="1"/>
</dbReference>
<dbReference type="AlphaFoldDB" id="J3N0A7"/>
<dbReference type="CDD" id="cd02241">
    <property type="entry name" value="cupin_OxOx"/>
    <property type="match status" value="1"/>
</dbReference>
<keyword evidence="9" id="KW-0325">Glycoprotein</keyword>
<evidence type="ECO:0000256" key="13">
    <source>
        <dbReference type="RuleBase" id="RU366015"/>
    </source>
</evidence>
<comment type="subcellular location">
    <subcellularLocation>
        <location evidence="2 13">Secreted</location>
        <location evidence="2 13">Extracellular space</location>
        <location evidence="2 13">Apoplast</location>
    </subcellularLocation>
</comment>
<proteinExistence type="inferred from homology"/>
<dbReference type="OrthoDB" id="1546383at2759"/>
<evidence type="ECO:0000256" key="9">
    <source>
        <dbReference type="ARBA" id="ARBA00023180"/>
    </source>
</evidence>
<gene>
    <name evidence="15" type="primary">LOC102707240</name>
</gene>
<keyword evidence="8 13" id="KW-0732">Signal</keyword>
<reference evidence="15" key="1">
    <citation type="journal article" date="2013" name="Nat. Commun.">
        <title>Whole-genome sequencing of Oryza brachyantha reveals mechanisms underlying Oryza genome evolution.</title>
        <authorList>
            <person name="Chen J."/>
            <person name="Huang Q."/>
            <person name="Gao D."/>
            <person name="Wang J."/>
            <person name="Lang Y."/>
            <person name="Liu T."/>
            <person name="Li B."/>
            <person name="Bai Z."/>
            <person name="Luis Goicoechea J."/>
            <person name="Liang C."/>
            <person name="Chen C."/>
            <person name="Zhang W."/>
            <person name="Sun S."/>
            <person name="Liao Y."/>
            <person name="Zhang X."/>
            <person name="Yang L."/>
            <person name="Song C."/>
            <person name="Wang M."/>
            <person name="Shi J."/>
            <person name="Liu G."/>
            <person name="Liu J."/>
            <person name="Zhou H."/>
            <person name="Zhou W."/>
            <person name="Yu Q."/>
            <person name="An N."/>
            <person name="Chen Y."/>
            <person name="Cai Q."/>
            <person name="Wang B."/>
            <person name="Liu B."/>
            <person name="Min J."/>
            <person name="Huang Y."/>
            <person name="Wu H."/>
            <person name="Li Z."/>
            <person name="Zhang Y."/>
            <person name="Yin Y."/>
            <person name="Song W."/>
            <person name="Jiang J."/>
            <person name="Jackson S.A."/>
            <person name="Wing R.A."/>
            <person name="Wang J."/>
            <person name="Chen M."/>
        </authorList>
    </citation>
    <scope>NUCLEOTIDE SEQUENCE [LARGE SCALE GENOMIC DNA]</scope>
    <source>
        <strain evidence="15">cv. IRGC 101232</strain>
    </source>
</reference>
<evidence type="ECO:0000256" key="10">
    <source>
        <dbReference type="ARBA" id="ARBA00023211"/>
    </source>
</evidence>
<dbReference type="FunFam" id="2.60.120.10:FF:000098">
    <property type="entry name" value="Germin-like protein 9-3"/>
    <property type="match status" value="1"/>
</dbReference>
<keyword evidence="7 11" id="KW-0479">Metal-binding</keyword>
<evidence type="ECO:0000256" key="12">
    <source>
        <dbReference type="PIRSR" id="PIRSR601929-2"/>
    </source>
</evidence>
<feature type="domain" description="Cupin type-1" evidence="14">
    <location>
        <begin position="56"/>
        <end position="204"/>
    </location>
</feature>
<dbReference type="InterPro" id="IPR011051">
    <property type="entry name" value="RmlC_Cupin_sf"/>
</dbReference>
<evidence type="ECO:0000313" key="16">
    <source>
        <dbReference type="Proteomes" id="UP000006038"/>
    </source>
</evidence>
<dbReference type="Pfam" id="PF00190">
    <property type="entry name" value="Cupin_1"/>
    <property type="match status" value="1"/>
</dbReference>
<protein>
    <recommendedName>
        <fullName evidence="13">Germin-like protein</fullName>
    </recommendedName>
</protein>
<feature type="signal peptide" evidence="13">
    <location>
        <begin position="1"/>
        <end position="25"/>
    </location>
</feature>
<dbReference type="RefSeq" id="XP_006660996.1">
    <property type="nucleotide sequence ID" value="XM_006660933.1"/>
</dbReference>
<dbReference type="Proteomes" id="UP000006038">
    <property type="component" value="Chromosome 9"/>
</dbReference>
<keyword evidence="6 13" id="KW-0964">Secreted</keyword>
<dbReference type="PANTHER" id="PTHR31238">
    <property type="entry name" value="GERMIN-LIKE PROTEIN SUBFAMILY 3 MEMBER 3"/>
    <property type="match status" value="1"/>
</dbReference>
<dbReference type="InterPro" id="IPR006045">
    <property type="entry name" value="Cupin_1"/>
</dbReference>
<evidence type="ECO:0000256" key="6">
    <source>
        <dbReference type="ARBA" id="ARBA00022525"/>
    </source>
</evidence>
<dbReference type="SUPFAM" id="SSF51182">
    <property type="entry name" value="RmlC-like cupins"/>
    <property type="match status" value="1"/>
</dbReference>
<evidence type="ECO:0000256" key="11">
    <source>
        <dbReference type="PIRSR" id="PIRSR601929-1"/>
    </source>
</evidence>
<dbReference type="PRINTS" id="PR00325">
    <property type="entry name" value="GERMIN"/>
</dbReference>
<feature type="binding site" evidence="12">
    <location>
        <position position="113"/>
    </location>
    <ligand>
        <name>Mn(2+)</name>
        <dbReference type="ChEBI" id="CHEBI:29035"/>
    </ligand>
</feature>
<dbReference type="Gene3D" id="2.60.120.10">
    <property type="entry name" value="Jelly Rolls"/>
    <property type="match status" value="1"/>
</dbReference>
<keyword evidence="16" id="KW-1185">Reference proteome</keyword>
<dbReference type="InterPro" id="IPR014710">
    <property type="entry name" value="RmlC-like_jellyroll"/>
</dbReference>
<feature type="binding site" evidence="11">
    <location>
        <position position="113"/>
    </location>
    <ligand>
        <name>oxalate</name>
        <dbReference type="ChEBI" id="CHEBI:30623"/>
    </ligand>
</feature>
<accession>J3N0A7</accession>
<feature type="binding site" evidence="12">
    <location>
        <position position="108"/>
    </location>
    <ligand>
        <name>Mn(2+)</name>
        <dbReference type="ChEBI" id="CHEBI:29035"/>
    </ligand>
</feature>
<evidence type="ECO:0000256" key="4">
    <source>
        <dbReference type="ARBA" id="ARBA00011268"/>
    </source>
</evidence>
<comment type="function">
    <text evidence="1">May play a role in plant defense. Probably has no oxalate oxidase activity even if the active site is conserved.</text>
</comment>
<reference evidence="15" key="2">
    <citation type="submission" date="2013-04" db="UniProtKB">
        <authorList>
            <consortium name="EnsemblPlants"/>
        </authorList>
    </citation>
    <scope>IDENTIFICATION</scope>
</reference>
<comment type="subunit">
    <text evidence="4">Oligomer (believed to be a pentamer but probably hexamer).</text>
</comment>
<feature type="binding site" evidence="11">
    <location>
        <position position="108"/>
    </location>
    <ligand>
        <name>oxalate</name>
        <dbReference type="ChEBI" id="CHEBI:30623"/>
    </ligand>
</feature>
<feature type="chain" id="PRO_5019617477" description="Germin-like protein" evidence="13">
    <location>
        <begin position="26"/>
        <end position="217"/>
    </location>
</feature>